<reference evidence="1" key="1">
    <citation type="submission" date="2023-03" db="EMBL/GenBank/DDBJ databases">
        <title>Massive genome expansion in bonnet fungi (Mycena s.s.) driven by repeated elements and novel gene families across ecological guilds.</title>
        <authorList>
            <consortium name="Lawrence Berkeley National Laboratory"/>
            <person name="Harder C.B."/>
            <person name="Miyauchi S."/>
            <person name="Viragh M."/>
            <person name="Kuo A."/>
            <person name="Thoen E."/>
            <person name="Andreopoulos B."/>
            <person name="Lu D."/>
            <person name="Skrede I."/>
            <person name="Drula E."/>
            <person name="Henrissat B."/>
            <person name="Morin E."/>
            <person name="Kohler A."/>
            <person name="Barry K."/>
            <person name="LaButti K."/>
            <person name="Morin E."/>
            <person name="Salamov A."/>
            <person name="Lipzen A."/>
            <person name="Mereny Z."/>
            <person name="Hegedus B."/>
            <person name="Baldrian P."/>
            <person name="Stursova M."/>
            <person name="Weitz H."/>
            <person name="Taylor A."/>
            <person name="Grigoriev I.V."/>
            <person name="Nagy L.G."/>
            <person name="Martin F."/>
            <person name="Kauserud H."/>
        </authorList>
    </citation>
    <scope>NUCLEOTIDE SEQUENCE</scope>
    <source>
        <strain evidence="1">9144</strain>
    </source>
</reference>
<proteinExistence type="predicted"/>
<keyword evidence="2" id="KW-1185">Reference proteome</keyword>
<dbReference type="EMBL" id="JARJCW010000008">
    <property type="protein sequence ID" value="KAJ7221354.1"/>
    <property type="molecule type" value="Genomic_DNA"/>
</dbReference>
<evidence type="ECO:0000313" key="1">
    <source>
        <dbReference type="EMBL" id="KAJ7221354.1"/>
    </source>
</evidence>
<gene>
    <name evidence="1" type="ORF">GGX14DRAFT_558851</name>
</gene>
<evidence type="ECO:0000313" key="2">
    <source>
        <dbReference type="Proteomes" id="UP001219525"/>
    </source>
</evidence>
<comment type="caution">
    <text evidence="1">The sequence shown here is derived from an EMBL/GenBank/DDBJ whole genome shotgun (WGS) entry which is preliminary data.</text>
</comment>
<sequence length="522" mass="56128">MPFSVAVQYVAYVALYAAPRAARAAAAHAHWHVPLFTLRRGNSDLALPLSSYHVRTLWLHPRLSAEHAMDNAPRAAAVTMGRSAKETPPALPRLVLPSGSGKHTHNPRCAQGLLISKLLQERWRRRRGRASFADSEFFTRAPGTALRQCGVRPWCPTLENATTCYLLDVAQDDGERVRRKAVNGRAPRARACTGTRVAPRRHGARGDGRGAVGGLPRACAAMLTAPDASFGQMGEVLMSVRSRTPVLGTPAGASQTACAAAKTAVLPLQSGSESRALDFIAYGAAPPALDAFIAASKRYQISGFEAALEITNCPILDAFRTALFPALPAGHFITAAWRLLSITLPTAARSAAPLTDLEWTAFLGESMHKVETVSNGCRMSIARIHGLLAPVRGRSGPGAGINTSLGAEPAVPPSGPANVPWAQGRSSFSRTTTTSTPSVLLADVRALQVRSPSHLITFAMEARSDIMHHRPAASRLMQITSPMALFINAKIRSHPLSAWTTAAWSCSRERRRERQQARRRVM</sequence>
<accession>A0AAD6VX72</accession>
<protein>
    <submittedName>
        <fullName evidence="1">Uncharacterized protein</fullName>
    </submittedName>
</protein>
<dbReference type="AlphaFoldDB" id="A0AAD6VX72"/>
<name>A0AAD6VX72_9AGAR</name>
<organism evidence="1 2">
    <name type="scientific">Mycena pura</name>
    <dbReference type="NCBI Taxonomy" id="153505"/>
    <lineage>
        <taxon>Eukaryota</taxon>
        <taxon>Fungi</taxon>
        <taxon>Dikarya</taxon>
        <taxon>Basidiomycota</taxon>
        <taxon>Agaricomycotina</taxon>
        <taxon>Agaricomycetes</taxon>
        <taxon>Agaricomycetidae</taxon>
        <taxon>Agaricales</taxon>
        <taxon>Marasmiineae</taxon>
        <taxon>Mycenaceae</taxon>
        <taxon>Mycena</taxon>
    </lineage>
</organism>
<dbReference type="Proteomes" id="UP001219525">
    <property type="component" value="Unassembled WGS sequence"/>
</dbReference>